<dbReference type="Gene3D" id="3.40.470.10">
    <property type="entry name" value="Uracil-DNA glycosylase-like domain"/>
    <property type="match status" value="1"/>
</dbReference>
<dbReference type="CDD" id="cd10028">
    <property type="entry name" value="UDG-F2_TDG_MUG"/>
    <property type="match status" value="1"/>
</dbReference>
<dbReference type="NCBIfam" id="NF007570">
    <property type="entry name" value="PRK10201.1"/>
    <property type="match status" value="1"/>
</dbReference>
<protein>
    <submittedName>
        <fullName evidence="5">G/U mismatch-specific DNA glycosylase</fullName>
        <ecNumber evidence="5">3.2.2.28</ecNumber>
    </submittedName>
</protein>
<dbReference type="InterPro" id="IPR005122">
    <property type="entry name" value="Uracil-DNA_glycosylase-like"/>
</dbReference>
<dbReference type="Proteomes" id="UP001208656">
    <property type="component" value="Unassembled WGS sequence"/>
</dbReference>
<dbReference type="GO" id="GO:0016798">
    <property type="term" value="F:hydrolase activity, acting on glycosyl bonds"/>
    <property type="evidence" value="ECO:0007669"/>
    <property type="project" value="UniProtKB-KW"/>
</dbReference>
<keyword evidence="2 5" id="KW-0378">Hydrolase</keyword>
<organism evidence="5 6">
    <name type="scientific">Pallidibacillus thermolactis</name>
    <dbReference type="NCBI Taxonomy" id="251051"/>
    <lineage>
        <taxon>Bacteria</taxon>
        <taxon>Bacillati</taxon>
        <taxon>Bacillota</taxon>
        <taxon>Bacilli</taxon>
        <taxon>Bacillales</taxon>
        <taxon>Bacillaceae</taxon>
        <taxon>Pallidibacillus</taxon>
    </lineage>
</organism>
<reference evidence="5 6" key="1">
    <citation type="submission" date="2022-10" db="EMBL/GenBank/DDBJ databases">
        <title>Description of Fervidibacillus gen. nov. in the family Fervidibacillaceae fam. nov. with two species, Fervidibacillus albus sp. nov., and Fervidibacillus halotolerans sp. nov., isolated from tidal flat sediments.</title>
        <authorList>
            <person name="Kwon K.K."/>
            <person name="Yang S.-H."/>
        </authorList>
    </citation>
    <scope>NUCLEOTIDE SEQUENCE [LARGE SCALE GENOMIC DNA]</scope>
    <source>
        <strain evidence="5 6">DSM 23332</strain>
    </source>
</reference>
<comment type="caution">
    <text evidence="5">The sequence shown here is derived from an EMBL/GenBank/DDBJ whole genome shotgun (WGS) entry which is preliminary data.</text>
</comment>
<gene>
    <name evidence="5" type="primary">mug</name>
    <name evidence="5" type="ORF">OEV82_11575</name>
</gene>
<keyword evidence="3" id="KW-0234">DNA repair</keyword>
<keyword evidence="1" id="KW-0227">DNA damage</keyword>
<proteinExistence type="predicted"/>
<name>A0ABT2WHY9_9BACI</name>
<evidence type="ECO:0000256" key="2">
    <source>
        <dbReference type="ARBA" id="ARBA00022801"/>
    </source>
</evidence>
<evidence type="ECO:0000256" key="1">
    <source>
        <dbReference type="ARBA" id="ARBA00022763"/>
    </source>
</evidence>
<dbReference type="RefSeq" id="WP_263061967.1">
    <property type="nucleotide sequence ID" value="NZ_JAOUSE010000038.1"/>
</dbReference>
<sequence length="167" mass="19107">MEEIPEYLEKNLHIVFVGFNPSIMSSEKGHHYANPTNRFWKVLFEAGLTPRKFTPEDDEKLLKLGYGLTNIVDRPTKGANDITKEEFLNGSKKLKKKINYYKPKIVCYVGKGVYQQYSGIKNCNWGKQDKSVIDGIIDFVAPSTSGLVRMPISEIVTIYKQLKMLLK</sequence>
<dbReference type="EC" id="3.2.2.28" evidence="5"/>
<accession>A0ABT2WHY9</accession>
<dbReference type="EMBL" id="JAOUSE010000038">
    <property type="protein sequence ID" value="MCU9595076.1"/>
    <property type="molecule type" value="Genomic_DNA"/>
</dbReference>
<evidence type="ECO:0000259" key="4">
    <source>
        <dbReference type="Pfam" id="PF03167"/>
    </source>
</evidence>
<evidence type="ECO:0000313" key="6">
    <source>
        <dbReference type="Proteomes" id="UP001208656"/>
    </source>
</evidence>
<dbReference type="PANTHER" id="PTHR12159:SF9">
    <property type="entry name" value="G_T MISMATCH-SPECIFIC THYMINE DNA GLYCOSYLASE"/>
    <property type="match status" value="1"/>
</dbReference>
<evidence type="ECO:0000256" key="3">
    <source>
        <dbReference type="ARBA" id="ARBA00023204"/>
    </source>
</evidence>
<keyword evidence="6" id="KW-1185">Reference proteome</keyword>
<feature type="domain" description="Uracil-DNA glycosylase-like" evidence="4">
    <location>
        <begin position="6"/>
        <end position="151"/>
    </location>
</feature>
<dbReference type="Pfam" id="PF03167">
    <property type="entry name" value="UDG"/>
    <property type="match status" value="1"/>
</dbReference>
<dbReference type="PANTHER" id="PTHR12159">
    <property type="entry name" value="G/T AND G/U MISMATCH-SPECIFIC DNA GLYCOSYLASE"/>
    <property type="match status" value="1"/>
</dbReference>
<dbReference type="InterPro" id="IPR036895">
    <property type="entry name" value="Uracil-DNA_glycosylase-like_sf"/>
</dbReference>
<evidence type="ECO:0000313" key="5">
    <source>
        <dbReference type="EMBL" id="MCU9595076.1"/>
    </source>
</evidence>
<dbReference type="SUPFAM" id="SSF52141">
    <property type="entry name" value="Uracil-DNA glycosylase-like"/>
    <property type="match status" value="1"/>
</dbReference>
<keyword evidence="5" id="KW-0326">Glycosidase</keyword>
<dbReference type="InterPro" id="IPR015637">
    <property type="entry name" value="MUG/TDG"/>
</dbReference>